<gene>
    <name evidence="1" type="ORF">L2E82_26039</name>
</gene>
<reference evidence="1 2" key="2">
    <citation type="journal article" date="2022" name="Mol. Ecol. Resour.">
        <title>The genomes of chicory, endive, great burdock and yacon provide insights into Asteraceae paleo-polyploidization history and plant inulin production.</title>
        <authorList>
            <person name="Fan W."/>
            <person name="Wang S."/>
            <person name="Wang H."/>
            <person name="Wang A."/>
            <person name="Jiang F."/>
            <person name="Liu H."/>
            <person name="Zhao H."/>
            <person name="Xu D."/>
            <person name="Zhang Y."/>
        </authorList>
    </citation>
    <scope>NUCLEOTIDE SEQUENCE [LARGE SCALE GENOMIC DNA]</scope>
    <source>
        <strain evidence="2">cv. Punajuju</strain>
        <tissue evidence="1">Leaves</tissue>
    </source>
</reference>
<reference evidence="2" key="1">
    <citation type="journal article" date="2022" name="Mol. Ecol. Resour.">
        <title>The genomes of chicory, endive, great burdock and yacon provide insights into Asteraceae palaeo-polyploidization history and plant inulin production.</title>
        <authorList>
            <person name="Fan W."/>
            <person name="Wang S."/>
            <person name="Wang H."/>
            <person name="Wang A."/>
            <person name="Jiang F."/>
            <person name="Liu H."/>
            <person name="Zhao H."/>
            <person name="Xu D."/>
            <person name="Zhang Y."/>
        </authorList>
    </citation>
    <scope>NUCLEOTIDE SEQUENCE [LARGE SCALE GENOMIC DNA]</scope>
    <source>
        <strain evidence="2">cv. Punajuju</strain>
    </source>
</reference>
<organism evidence="1 2">
    <name type="scientific">Cichorium intybus</name>
    <name type="common">Chicory</name>
    <dbReference type="NCBI Taxonomy" id="13427"/>
    <lineage>
        <taxon>Eukaryota</taxon>
        <taxon>Viridiplantae</taxon>
        <taxon>Streptophyta</taxon>
        <taxon>Embryophyta</taxon>
        <taxon>Tracheophyta</taxon>
        <taxon>Spermatophyta</taxon>
        <taxon>Magnoliopsida</taxon>
        <taxon>eudicotyledons</taxon>
        <taxon>Gunneridae</taxon>
        <taxon>Pentapetalae</taxon>
        <taxon>asterids</taxon>
        <taxon>campanulids</taxon>
        <taxon>Asterales</taxon>
        <taxon>Asteraceae</taxon>
        <taxon>Cichorioideae</taxon>
        <taxon>Cichorieae</taxon>
        <taxon>Cichoriinae</taxon>
        <taxon>Cichorium</taxon>
    </lineage>
</organism>
<sequence length="70" mass="7758">MPAGNVDLVFQLATSSWTDDDDGCSVPASSSSPVPYTEPSKDNAPVLDVFSSFDWRRSLWLTRNLKYGCR</sequence>
<comment type="caution">
    <text evidence="1">The sequence shown here is derived from an EMBL/GenBank/DDBJ whole genome shotgun (WGS) entry which is preliminary data.</text>
</comment>
<dbReference type="Proteomes" id="UP001055811">
    <property type="component" value="Linkage Group LG04"/>
</dbReference>
<protein>
    <submittedName>
        <fullName evidence="1">Uncharacterized protein</fullName>
    </submittedName>
</protein>
<keyword evidence="2" id="KW-1185">Reference proteome</keyword>
<evidence type="ECO:0000313" key="2">
    <source>
        <dbReference type="Proteomes" id="UP001055811"/>
    </source>
</evidence>
<dbReference type="EMBL" id="CM042012">
    <property type="protein sequence ID" value="KAI3753973.1"/>
    <property type="molecule type" value="Genomic_DNA"/>
</dbReference>
<evidence type="ECO:0000313" key="1">
    <source>
        <dbReference type="EMBL" id="KAI3753973.1"/>
    </source>
</evidence>
<name>A0ACB9E5R9_CICIN</name>
<accession>A0ACB9E5R9</accession>
<proteinExistence type="predicted"/>